<dbReference type="RefSeq" id="WP_078255594.1">
    <property type="nucleotide sequence ID" value="NZ_MUXT01000004.1"/>
</dbReference>
<dbReference type="GO" id="GO:0005886">
    <property type="term" value="C:plasma membrane"/>
    <property type="evidence" value="ECO:0007669"/>
    <property type="project" value="UniProtKB-SubCell"/>
</dbReference>
<evidence type="ECO:0000256" key="2">
    <source>
        <dbReference type="ARBA" id="ARBA00022448"/>
    </source>
</evidence>
<feature type="transmembrane region" description="Helical" evidence="7">
    <location>
        <begin position="174"/>
        <end position="194"/>
    </location>
</feature>
<evidence type="ECO:0000256" key="7">
    <source>
        <dbReference type="SAM" id="Phobius"/>
    </source>
</evidence>
<dbReference type="PROSITE" id="PS50850">
    <property type="entry name" value="MFS"/>
    <property type="match status" value="1"/>
</dbReference>
<dbReference type="InterPro" id="IPR010290">
    <property type="entry name" value="TM_effector"/>
</dbReference>
<keyword evidence="4 7" id="KW-0812">Transmembrane</keyword>
<dbReference type="Proteomes" id="UP000190322">
    <property type="component" value="Unassembled WGS sequence"/>
</dbReference>
<feature type="transmembrane region" description="Helical" evidence="7">
    <location>
        <begin position="145"/>
        <end position="168"/>
    </location>
</feature>
<evidence type="ECO:0000259" key="8">
    <source>
        <dbReference type="PROSITE" id="PS50850"/>
    </source>
</evidence>
<protein>
    <submittedName>
        <fullName evidence="9">MFS transporter</fullName>
    </submittedName>
</protein>
<organism evidence="9 10">
    <name type="scientific">Moraxella canis</name>
    <dbReference type="NCBI Taxonomy" id="90239"/>
    <lineage>
        <taxon>Bacteria</taxon>
        <taxon>Pseudomonadati</taxon>
        <taxon>Pseudomonadota</taxon>
        <taxon>Gammaproteobacteria</taxon>
        <taxon>Moraxellales</taxon>
        <taxon>Moraxellaceae</taxon>
        <taxon>Moraxella</taxon>
    </lineage>
</organism>
<sequence length="529" mass="57486">MNETSSDSFAPLKVKVFLVMWLATILGNIGSFIRDVGSAWIMTDLSPSPMAVAMVQAAATLPIFLLAIPAGVLSDILDKRKFLIGIQMLMAFSSICLMLLSALGMQSVASLIALTFLSGIGVALMGPTWQAIVPELIDRSQLRNAVALNSLGINIARAIGPALGGLILASFGVAAAYGADVLSYVVVIAALIWWKRPVRAKDEMSESFVGAFKAGLRYAKASRELHIIFGRVFVYFVMASSVWALLPLVARTLLQGDARFYGIMLGLVGIGAIVGAVILPKIRARFSADQMLLCAAFITGLVMLALSASPPKAVALLLLLFLGVAWITALTTLNSLTQGILPNWVRGRALALYLMVFNGAMTLGSVIWGAVATQIGLVETLIASGICLLISSLLTYKIKLPNDNLDTTPSNHWAPPVVNTPIDPNDGPVMIQIMYQPKPEHQEAFLKTIYQLSTQRYKDGAYQWGITKCTDEVDVYLEYFFVESWQEHMRQHQRVSSADAALQAQILEYLKPNTQPEVRHYLTARPNKA</sequence>
<feature type="domain" description="Major facilitator superfamily (MFS) profile" evidence="8">
    <location>
        <begin position="16"/>
        <end position="403"/>
    </location>
</feature>
<feature type="transmembrane region" description="Helical" evidence="7">
    <location>
        <begin position="349"/>
        <end position="371"/>
    </location>
</feature>
<keyword evidence="5 7" id="KW-1133">Transmembrane helix</keyword>
<reference evidence="9 10" key="1">
    <citation type="submission" date="2017-02" db="EMBL/GenBank/DDBJ databases">
        <title>Draft genome sequence of Moraxella canis CCUG 8415A type strain.</title>
        <authorList>
            <person name="Engstrom-Jakobsson H."/>
            <person name="Salva-Serra F."/>
            <person name="Thorell K."/>
            <person name="Gonzales-Siles L."/>
            <person name="Karlsson R."/>
            <person name="Boulund F."/>
            <person name="Engstrand L."/>
            <person name="Moore E."/>
        </authorList>
    </citation>
    <scope>NUCLEOTIDE SEQUENCE [LARGE SCALE GENOMIC DNA]</scope>
    <source>
        <strain evidence="9 10">CCUG 8415A</strain>
    </source>
</reference>
<dbReference type="EMBL" id="MUXT01000004">
    <property type="protein sequence ID" value="OOR84529.1"/>
    <property type="molecule type" value="Genomic_DNA"/>
</dbReference>
<dbReference type="Pfam" id="PF05977">
    <property type="entry name" value="MFS_3"/>
    <property type="match status" value="1"/>
</dbReference>
<dbReference type="InterPro" id="IPR020846">
    <property type="entry name" value="MFS_dom"/>
</dbReference>
<evidence type="ECO:0000256" key="3">
    <source>
        <dbReference type="ARBA" id="ARBA00022475"/>
    </source>
</evidence>
<feature type="transmembrane region" description="Helical" evidence="7">
    <location>
        <begin position="260"/>
        <end position="279"/>
    </location>
</feature>
<evidence type="ECO:0000313" key="9">
    <source>
        <dbReference type="EMBL" id="OOR84529.1"/>
    </source>
</evidence>
<feature type="transmembrane region" description="Helical" evidence="7">
    <location>
        <begin position="53"/>
        <end position="73"/>
    </location>
</feature>
<name>A0A1S9ZLS9_9GAMM</name>
<dbReference type="SUPFAM" id="SSF103473">
    <property type="entry name" value="MFS general substrate transporter"/>
    <property type="match status" value="1"/>
</dbReference>
<gene>
    <name evidence="9" type="ORF">B0180_02935</name>
</gene>
<accession>A0A1S9ZLS9</accession>
<keyword evidence="3" id="KW-1003">Cell membrane</keyword>
<feature type="transmembrane region" description="Helical" evidence="7">
    <location>
        <begin position="314"/>
        <end position="337"/>
    </location>
</feature>
<evidence type="ECO:0000313" key="10">
    <source>
        <dbReference type="Proteomes" id="UP000190322"/>
    </source>
</evidence>
<dbReference type="Gene3D" id="1.20.1250.20">
    <property type="entry name" value="MFS general substrate transporter like domains"/>
    <property type="match status" value="1"/>
</dbReference>
<feature type="transmembrane region" description="Helical" evidence="7">
    <location>
        <begin position="232"/>
        <end position="254"/>
    </location>
</feature>
<dbReference type="PANTHER" id="PTHR23513">
    <property type="entry name" value="INTEGRAL MEMBRANE EFFLUX PROTEIN-RELATED"/>
    <property type="match status" value="1"/>
</dbReference>
<keyword evidence="6 7" id="KW-0472">Membrane</keyword>
<dbReference type="CDD" id="cd06173">
    <property type="entry name" value="MFS_MefA_like"/>
    <property type="match status" value="1"/>
</dbReference>
<keyword evidence="2" id="KW-0813">Transport</keyword>
<proteinExistence type="predicted"/>
<feature type="transmembrane region" description="Helical" evidence="7">
    <location>
        <begin position="82"/>
        <end position="105"/>
    </location>
</feature>
<dbReference type="GO" id="GO:0022857">
    <property type="term" value="F:transmembrane transporter activity"/>
    <property type="evidence" value="ECO:0007669"/>
    <property type="project" value="InterPro"/>
</dbReference>
<evidence type="ECO:0000256" key="1">
    <source>
        <dbReference type="ARBA" id="ARBA00004651"/>
    </source>
</evidence>
<dbReference type="PANTHER" id="PTHR23513:SF11">
    <property type="entry name" value="STAPHYLOFERRIN A TRANSPORTER"/>
    <property type="match status" value="1"/>
</dbReference>
<dbReference type="AlphaFoldDB" id="A0A1S9ZLS9"/>
<feature type="transmembrane region" description="Helical" evidence="7">
    <location>
        <begin position="111"/>
        <end position="133"/>
    </location>
</feature>
<evidence type="ECO:0000256" key="6">
    <source>
        <dbReference type="ARBA" id="ARBA00023136"/>
    </source>
</evidence>
<feature type="transmembrane region" description="Helical" evidence="7">
    <location>
        <begin position="291"/>
        <end position="308"/>
    </location>
</feature>
<comment type="caution">
    <text evidence="9">The sequence shown here is derived from an EMBL/GenBank/DDBJ whole genome shotgun (WGS) entry which is preliminary data.</text>
</comment>
<evidence type="ECO:0000256" key="4">
    <source>
        <dbReference type="ARBA" id="ARBA00022692"/>
    </source>
</evidence>
<dbReference type="InterPro" id="IPR036259">
    <property type="entry name" value="MFS_trans_sf"/>
</dbReference>
<comment type="subcellular location">
    <subcellularLocation>
        <location evidence="1">Cell membrane</location>
        <topology evidence="1">Multi-pass membrane protein</topology>
    </subcellularLocation>
</comment>
<feature type="transmembrane region" description="Helical" evidence="7">
    <location>
        <begin position="12"/>
        <end position="33"/>
    </location>
</feature>
<evidence type="ECO:0000256" key="5">
    <source>
        <dbReference type="ARBA" id="ARBA00022989"/>
    </source>
</evidence>
<feature type="transmembrane region" description="Helical" evidence="7">
    <location>
        <begin position="377"/>
        <end position="396"/>
    </location>
</feature>